<evidence type="ECO:0000313" key="3">
    <source>
        <dbReference type="EMBL" id="AKX34365.1"/>
    </source>
</evidence>
<dbReference type="GO" id="GO:0005829">
    <property type="term" value="C:cytosol"/>
    <property type="evidence" value="ECO:0007669"/>
    <property type="project" value="UniProtKB-SubCell"/>
</dbReference>
<sequence length="848" mass="96991">MKKLMLSLNAMNVVLSASIIAVSCANGNISNSQDNNNMKPETSDYNWSKSEPYFEGFSTLEKYDIPNVVNKSMKLDVKNTEKYMDYKKYPTSYRVNMDIEKQAPTGVPLNSHFMPNGNKKGDIMTVDPSEENDYINSLLDWDLSNDLDAKYNVSRIELQKSTKVAKKWVNSQNKNIKELNIANIIDEVTANHSTIVGKNASYSRGINNYQYNDVTVAWAGNAGQGIIVPPAAEIVQKAHLNGTKILGNIFLDGYHGLKKEMLDNFLAKDNEGNYLIIDKLIQLCTTYKFDGWFWNNEPNGGYGNGKILDYKIVIEMLKQWNDKVKKSDNQDIKKLIMFTYKDAGHLSVDKQTGKPQNQESSELHDNSDYFVQDFGNTIYQSRDYVNKDKEKLKNIFNIYNTGVWTKEHKKFYNKDNIGSYDAKRLAYAFDPKVKKYDNYEDTYEFSYPEENVGEDAISNSIAMFSAHNPYENAVIDSGNLEGITEMERDIYKLVYANYYDEMMYTGRNKVLSDNDKGILSYDYNFKPDENGISFGYGNLVQENTVLNDENDVFFTNFSTGNGSKFASLEANNEISILDNYPWSNANIGDVQPTYKWKIINEKTNNHMKKEEVTGFYDYYNPYLKGNSISLGSGFNKKGEIKDFNLDKGTDYDWWIMGTNYSKNKNKKVEFMVKTTGNVEATNNSLKIIYDTDKPGENPIEASNIKLSPAQNGWTKVSAEINSEATISKIGIKFKGGTGTIKVGQLEVSNANKDIKQINSDLMSISSELHIKRDSGINNYRLNFNNFLKEDDLYTYYEVFAEKEGKIVKLAESNKNDYYVKNINWETNNFYLKVVNNLTKKVEWTKIEL</sequence>
<evidence type="ECO:0000259" key="2">
    <source>
        <dbReference type="Pfam" id="PF03644"/>
    </source>
</evidence>
<dbReference type="PANTHER" id="PTHR13246">
    <property type="entry name" value="ENDO BETA N-ACETYLGLUCOSAMINIDASE"/>
    <property type="match status" value="1"/>
</dbReference>
<feature type="signal peptide" evidence="1">
    <location>
        <begin position="1"/>
        <end position="21"/>
    </location>
</feature>
<dbReference type="PROSITE" id="PS51257">
    <property type="entry name" value="PROKAR_LIPOPROTEIN"/>
    <property type="match status" value="1"/>
</dbReference>
<dbReference type="InterPro" id="IPR032979">
    <property type="entry name" value="ENGase"/>
</dbReference>
<dbReference type="EMBL" id="CP012357">
    <property type="protein sequence ID" value="AKX34365.1"/>
    <property type="molecule type" value="Genomic_DNA"/>
</dbReference>
<reference evidence="3 4" key="1">
    <citation type="journal article" date="2015" name="Genome Announc.">
        <title>Complete Genome Sequence of Spiroplasma litorale TN-1T (DSM 21781), a Bacterium Isolated from a Green-Eyed Horsefly (Tabanus nigrovittatus).</title>
        <authorList>
            <person name="Lo W.S."/>
            <person name="Lai Y.C."/>
            <person name="Lien Y.W."/>
            <person name="Wang T.H."/>
            <person name="Kuo C.H."/>
        </authorList>
    </citation>
    <scope>NUCLEOTIDE SEQUENCE [LARGE SCALE GENOMIC DNA]</scope>
    <source>
        <strain evidence="3 4">TN-1</strain>
    </source>
</reference>
<dbReference type="PANTHER" id="PTHR13246:SF1">
    <property type="entry name" value="CYTOSOLIC ENDO-BETA-N-ACETYLGLUCOSAMINIDASE"/>
    <property type="match status" value="1"/>
</dbReference>
<feature type="domain" description="Cytosolic endo-beta-N-acetylglucosaminidase TIM barrel" evidence="2">
    <location>
        <begin position="203"/>
        <end position="565"/>
    </location>
</feature>
<dbReference type="AlphaFoldDB" id="A0A0K1W221"/>
<dbReference type="Pfam" id="PF03644">
    <property type="entry name" value="Glyco_hydro_85"/>
    <property type="match status" value="1"/>
</dbReference>
<proteinExistence type="predicted"/>
<dbReference type="Gene3D" id="2.60.120.260">
    <property type="entry name" value="Galactose-binding domain-like"/>
    <property type="match status" value="1"/>
</dbReference>
<dbReference type="PATRIC" id="fig|216942.3.peg.752"/>
<accession>A0A0K1W221</accession>
<dbReference type="InterPro" id="IPR005201">
    <property type="entry name" value="TIM_ENGase"/>
</dbReference>
<gene>
    <name evidence="3" type="ORF">SLITO_v1c07400</name>
</gene>
<evidence type="ECO:0000313" key="4">
    <source>
        <dbReference type="Proteomes" id="UP000067476"/>
    </source>
</evidence>
<dbReference type="Proteomes" id="UP000067476">
    <property type="component" value="Chromosome"/>
</dbReference>
<keyword evidence="4" id="KW-1185">Reference proteome</keyword>
<dbReference type="RefSeq" id="WP_075058454.1">
    <property type="nucleotide sequence ID" value="NZ_CP012357.1"/>
</dbReference>
<dbReference type="Gene3D" id="3.20.20.80">
    <property type="entry name" value="Glycosidases"/>
    <property type="match status" value="1"/>
</dbReference>
<dbReference type="OrthoDB" id="1089471at2"/>
<organism evidence="3 4">
    <name type="scientific">Spiroplasma litorale</name>
    <dbReference type="NCBI Taxonomy" id="216942"/>
    <lineage>
        <taxon>Bacteria</taxon>
        <taxon>Bacillati</taxon>
        <taxon>Mycoplasmatota</taxon>
        <taxon>Mollicutes</taxon>
        <taxon>Entomoplasmatales</taxon>
        <taxon>Spiroplasmataceae</taxon>
        <taxon>Spiroplasma</taxon>
    </lineage>
</organism>
<evidence type="ECO:0000256" key="1">
    <source>
        <dbReference type="SAM" id="SignalP"/>
    </source>
</evidence>
<keyword evidence="1" id="KW-0732">Signal</keyword>
<protein>
    <submittedName>
        <fullName evidence="3">Endo-beta-N-acetylglucosaminidase</fullName>
    </submittedName>
</protein>
<dbReference type="KEGG" id="sll:SLITO_v1c07400"/>
<dbReference type="GO" id="GO:0033925">
    <property type="term" value="F:mannosyl-glycoprotein endo-beta-N-acetylglucosaminidase activity"/>
    <property type="evidence" value="ECO:0007669"/>
    <property type="project" value="InterPro"/>
</dbReference>
<name>A0A0K1W221_9MOLU</name>
<feature type="chain" id="PRO_5005470767" evidence="1">
    <location>
        <begin position="22"/>
        <end position="848"/>
    </location>
</feature>